<name>A0A518GIV6_9PLAN</name>
<dbReference type="EMBL" id="CP036299">
    <property type="protein sequence ID" value="QDV28480.1"/>
    <property type="molecule type" value="Genomic_DNA"/>
</dbReference>
<evidence type="ECO:0000313" key="2">
    <source>
        <dbReference type="EMBL" id="QDV28480.1"/>
    </source>
</evidence>
<proteinExistence type="predicted"/>
<keyword evidence="3" id="KW-1185">Reference proteome</keyword>
<evidence type="ECO:0000313" key="3">
    <source>
        <dbReference type="Proteomes" id="UP000315349"/>
    </source>
</evidence>
<feature type="region of interest" description="Disordered" evidence="1">
    <location>
        <begin position="1"/>
        <end position="45"/>
    </location>
</feature>
<organism evidence="2 3">
    <name type="scientific">Planctopirus ephydatiae</name>
    <dbReference type="NCBI Taxonomy" id="2528019"/>
    <lineage>
        <taxon>Bacteria</taxon>
        <taxon>Pseudomonadati</taxon>
        <taxon>Planctomycetota</taxon>
        <taxon>Planctomycetia</taxon>
        <taxon>Planctomycetales</taxon>
        <taxon>Planctomycetaceae</taxon>
        <taxon>Planctopirus</taxon>
    </lineage>
</organism>
<accession>A0A518GIV6</accession>
<reference evidence="2 3" key="1">
    <citation type="submission" date="2019-02" db="EMBL/GenBank/DDBJ databases">
        <title>Deep-cultivation of Planctomycetes and their phenomic and genomic characterization uncovers novel biology.</title>
        <authorList>
            <person name="Wiegand S."/>
            <person name="Jogler M."/>
            <person name="Boedeker C."/>
            <person name="Pinto D."/>
            <person name="Vollmers J."/>
            <person name="Rivas-Marin E."/>
            <person name="Kohn T."/>
            <person name="Peeters S.H."/>
            <person name="Heuer A."/>
            <person name="Rast P."/>
            <person name="Oberbeckmann S."/>
            <person name="Bunk B."/>
            <person name="Jeske O."/>
            <person name="Meyerdierks A."/>
            <person name="Storesund J.E."/>
            <person name="Kallscheuer N."/>
            <person name="Luecker S."/>
            <person name="Lage O.M."/>
            <person name="Pohl T."/>
            <person name="Merkel B.J."/>
            <person name="Hornburger P."/>
            <person name="Mueller R.-W."/>
            <person name="Bruemmer F."/>
            <person name="Labrenz M."/>
            <person name="Spormann A.M."/>
            <person name="Op den Camp H."/>
            <person name="Overmann J."/>
            <person name="Amann R."/>
            <person name="Jetten M.S.M."/>
            <person name="Mascher T."/>
            <person name="Medema M.H."/>
            <person name="Devos D.P."/>
            <person name="Kaster A.-K."/>
            <person name="Ovreas L."/>
            <person name="Rohde M."/>
            <person name="Galperin M.Y."/>
            <person name="Jogler C."/>
        </authorList>
    </citation>
    <scope>NUCLEOTIDE SEQUENCE [LARGE SCALE GENOMIC DNA]</scope>
    <source>
        <strain evidence="2 3">Spb1</strain>
    </source>
</reference>
<protein>
    <submittedName>
        <fullName evidence="2">Uncharacterized protein</fullName>
    </submittedName>
</protein>
<dbReference type="KEGG" id="peh:Spb1_03430"/>
<gene>
    <name evidence="2" type="ORF">Spb1_03430</name>
</gene>
<dbReference type="Proteomes" id="UP000315349">
    <property type="component" value="Chromosome"/>
</dbReference>
<evidence type="ECO:0000256" key="1">
    <source>
        <dbReference type="SAM" id="MobiDB-lite"/>
    </source>
</evidence>
<sequence>MKFASTLPNESVVGARREGDLHGDEFPDRARQDERCPRRRRTAVN</sequence>
<feature type="compositionally biased region" description="Basic and acidic residues" evidence="1">
    <location>
        <begin position="15"/>
        <end position="36"/>
    </location>
</feature>
<dbReference type="AlphaFoldDB" id="A0A518GIV6"/>